<dbReference type="PANTHER" id="PTHR40277">
    <property type="entry name" value="BLL5419 PROTEIN"/>
    <property type="match status" value="1"/>
</dbReference>
<feature type="transmembrane region" description="Helical" evidence="6">
    <location>
        <begin position="178"/>
        <end position="197"/>
    </location>
</feature>
<dbReference type="Pfam" id="PF03706">
    <property type="entry name" value="LPG_synthase_TM"/>
    <property type="match status" value="1"/>
</dbReference>
<evidence type="ECO:0000313" key="7">
    <source>
        <dbReference type="EMBL" id="RFC63748.1"/>
    </source>
</evidence>
<proteinExistence type="predicted"/>
<dbReference type="AlphaFoldDB" id="A0A371X3D9"/>
<feature type="transmembrane region" description="Helical" evidence="6">
    <location>
        <begin position="59"/>
        <end position="81"/>
    </location>
</feature>
<feature type="transmembrane region" description="Helical" evidence="6">
    <location>
        <begin position="333"/>
        <end position="356"/>
    </location>
</feature>
<feature type="transmembrane region" description="Helical" evidence="6">
    <location>
        <begin position="206"/>
        <end position="232"/>
    </location>
</feature>
<sequence length="372" mass="39782">MAAPASSFFPPILPVRLVRGLPYGAFVAICRRTGSREPSGLHISKPAERPTQLPHRLLLVGRIVLPFLLVAALIGLTDIGATFHSLLSADPALVIAALLLVQAHIVVAAIRWRVTALSLGMILPVPRAVTEYYGASLLNMILPGGVSGDILRVARNRTVEAERTDWERSAHAVFLERASGQVAFAFMAGVGLVLWMFDHGRDTPRIAFEGIVSTVLLASALALIVALLAVFARGRLRAAIGRLWQATRRALLTPRQAAIQFVLSLVVVAAYLAVFSLASRAIGAPLDMVQTLLLVPPVLLTMVLPISIGGWGVREAAAAALWPLAGYEPNAGVAASVLYGLVSTIGALPGVFAFDFPSPGTWFRRRILRRDI</sequence>
<feature type="transmembrane region" description="Helical" evidence="6">
    <location>
        <begin position="257"/>
        <end position="279"/>
    </location>
</feature>
<organism evidence="7 8">
    <name type="scientific">Fulvimarina endophytica</name>
    <dbReference type="NCBI Taxonomy" id="2293836"/>
    <lineage>
        <taxon>Bacteria</taxon>
        <taxon>Pseudomonadati</taxon>
        <taxon>Pseudomonadota</taxon>
        <taxon>Alphaproteobacteria</taxon>
        <taxon>Hyphomicrobiales</taxon>
        <taxon>Aurantimonadaceae</taxon>
        <taxon>Fulvimarina</taxon>
    </lineage>
</organism>
<comment type="caution">
    <text evidence="7">The sequence shown here is derived from an EMBL/GenBank/DDBJ whole genome shotgun (WGS) entry which is preliminary data.</text>
</comment>
<comment type="subcellular location">
    <subcellularLocation>
        <location evidence="1">Cell membrane</location>
        <topology evidence="1">Multi-pass membrane protein</topology>
    </subcellularLocation>
</comment>
<evidence type="ECO:0000256" key="1">
    <source>
        <dbReference type="ARBA" id="ARBA00004651"/>
    </source>
</evidence>
<keyword evidence="5 6" id="KW-0472">Membrane</keyword>
<evidence type="ECO:0000256" key="4">
    <source>
        <dbReference type="ARBA" id="ARBA00022989"/>
    </source>
</evidence>
<protein>
    <submittedName>
        <fullName evidence="7">UPF0104 family protein</fullName>
    </submittedName>
</protein>
<feature type="transmembrane region" description="Helical" evidence="6">
    <location>
        <begin position="93"/>
        <end position="114"/>
    </location>
</feature>
<dbReference type="GO" id="GO:0005886">
    <property type="term" value="C:plasma membrane"/>
    <property type="evidence" value="ECO:0007669"/>
    <property type="project" value="UniProtKB-SubCell"/>
</dbReference>
<evidence type="ECO:0000256" key="3">
    <source>
        <dbReference type="ARBA" id="ARBA00022692"/>
    </source>
</evidence>
<keyword evidence="4 6" id="KW-1133">Transmembrane helix</keyword>
<evidence type="ECO:0000313" key="8">
    <source>
        <dbReference type="Proteomes" id="UP000264310"/>
    </source>
</evidence>
<keyword evidence="8" id="KW-1185">Reference proteome</keyword>
<dbReference type="PANTHER" id="PTHR40277:SF1">
    <property type="entry name" value="BLL5419 PROTEIN"/>
    <property type="match status" value="1"/>
</dbReference>
<dbReference type="InterPro" id="IPR022791">
    <property type="entry name" value="L-PG_synthase/AglD"/>
</dbReference>
<gene>
    <name evidence="7" type="ORF">DYI37_09875</name>
</gene>
<dbReference type="EMBL" id="QURL01000004">
    <property type="protein sequence ID" value="RFC63748.1"/>
    <property type="molecule type" value="Genomic_DNA"/>
</dbReference>
<accession>A0A371X3D9</accession>
<keyword evidence="3 6" id="KW-0812">Transmembrane</keyword>
<dbReference type="Proteomes" id="UP000264310">
    <property type="component" value="Unassembled WGS sequence"/>
</dbReference>
<name>A0A371X3D9_9HYPH</name>
<reference evidence="7 8" key="1">
    <citation type="submission" date="2018-08" db="EMBL/GenBank/DDBJ databases">
        <title>Fulvimarina sp. 85, whole genome shotgun sequence.</title>
        <authorList>
            <person name="Tuo L."/>
        </authorList>
    </citation>
    <scope>NUCLEOTIDE SEQUENCE [LARGE SCALE GENOMIC DNA]</scope>
    <source>
        <strain evidence="7 8">85</strain>
    </source>
</reference>
<keyword evidence="2" id="KW-1003">Cell membrane</keyword>
<feature type="transmembrane region" description="Helical" evidence="6">
    <location>
        <begin position="291"/>
        <end position="313"/>
    </location>
</feature>
<evidence type="ECO:0000256" key="6">
    <source>
        <dbReference type="SAM" id="Phobius"/>
    </source>
</evidence>
<evidence type="ECO:0000256" key="2">
    <source>
        <dbReference type="ARBA" id="ARBA00022475"/>
    </source>
</evidence>
<evidence type="ECO:0000256" key="5">
    <source>
        <dbReference type="ARBA" id="ARBA00023136"/>
    </source>
</evidence>